<proteinExistence type="predicted"/>
<dbReference type="Gene3D" id="3.40.50.2000">
    <property type="entry name" value="Glycogen Phosphorylase B"/>
    <property type="match status" value="1"/>
</dbReference>
<dbReference type="InterPro" id="IPR028098">
    <property type="entry name" value="Glyco_trans_4-like_N"/>
</dbReference>
<gene>
    <name evidence="2" type="ORF">P9H32_04525</name>
</gene>
<name>A0ABU5MUR3_9BACT</name>
<dbReference type="EC" id="2.4.-.-" evidence="2"/>
<reference evidence="2 3" key="1">
    <citation type="journal article" date="2024" name="Appl. Environ. Microbiol.">
        <title>Pontiella agarivorans sp. nov., a novel marine anaerobic bacterium capable of degrading macroalgal polysaccharides and fixing nitrogen.</title>
        <authorList>
            <person name="Liu N."/>
            <person name="Kivenson V."/>
            <person name="Peng X."/>
            <person name="Cui Z."/>
            <person name="Lankiewicz T.S."/>
            <person name="Gosselin K.M."/>
            <person name="English C.J."/>
            <person name="Blair E.M."/>
            <person name="O'Malley M.A."/>
            <person name="Valentine D.L."/>
        </authorList>
    </citation>
    <scope>NUCLEOTIDE SEQUENCE [LARGE SCALE GENOMIC DNA]</scope>
    <source>
        <strain evidence="2 3">NLcol2</strain>
    </source>
</reference>
<feature type="domain" description="Glycosyltransferase subfamily 4-like N-terminal" evidence="1">
    <location>
        <begin position="23"/>
        <end position="158"/>
    </location>
</feature>
<dbReference type="SUPFAM" id="SSF53756">
    <property type="entry name" value="UDP-Glycosyltransferase/glycogen phosphorylase"/>
    <property type="match status" value="1"/>
</dbReference>
<organism evidence="2 3">
    <name type="scientific">Pontiella agarivorans</name>
    <dbReference type="NCBI Taxonomy" id="3038953"/>
    <lineage>
        <taxon>Bacteria</taxon>
        <taxon>Pseudomonadati</taxon>
        <taxon>Kiritimatiellota</taxon>
        <taxon>Kiritimatiellia</taxon>
        <taxon>Kiritimatiellales</taxon>
        <taxon>Pontiellaceae</taxon>
        <taxon>Pontiella</taxon>
    </lineage>
</organism>
<dbReference type="GO" id="GO:0016757">
    <property type="term" value="F:glycosyltransferase activity"/>
    <property type="evidence" value="ECO:0007669"/>
    <property type="project" value="UniProtKB-KW"/>
</dbReference>
<keyword evidence="2" id="KW-0808">Transferase</keyword>
<dbReference type="RefSeq" id="WP_322607685.1">
    <property type="nucleotide sequence ID" value="NZ_JARVCO010000006.1"/>
</dbReference>
<sequence length="373" mass="41147">MKILFITYGELTLGGESFRPVAILRALAEAGHRIHIIASHIDLPPHPNVRVIEGNSGSAVPVRRLRVAVLKATGSMKYDAVHAVDYATVWAMRACRFRRLPFIYDATRTFTGKSAHPPSKRWKWFRTHFSGIEKKLLARAAAVLVPCPTLEADLKALQHTAAVVRLEDVPAQSLFGCDETPERAAIFSQFTPVASGVVAVSVTALTNSELRMLLLAARKVMDAVPGISFVFRGAGKDAPKMAANLDIDGRCLFLDFSQTGKFLEGLNVASAALWIPSPNRPYCDPSIFTLLRSPAPLVVVQDKAYGGLLTEENSFPVVRTADAIAEGLLRVIREPLFSLRLVTEAQQLIADRYSFSTFKHNIRMIYHERLSKK</sequence>
<evidence type="ECO:0000259" key="1">
    <source>
        <dbReference type="Pfam" id="PF13439"/>
    </source>
</evidence>
<dbReference type="EMBL" id="JARVCO010000006">
    <property type="protein sequence ID" value="MDZ8117883.1"/>
    <property type="molecule type" value="Genomic_DNA"/>
</dbReference>
<protein>
    <submittedName>
        <fullName evidence="2">Glycosyltransferase</fullName>
        <ecNumber evidence="2">2.4.-.-</ecNumber>
    </submittedName>
</protein>
<comment type="caution">
    <text evidence="2">The sequence shown here is derived from an EMBL/GenBank/DDBJ whole genome shotgun (WGS) entry which is preliminary data.</text>
</comment>
<accession>A0ABU5MUR3</accession>
<dbReference type="Proteomes" id="UP001290861">
    <property type="component" value="Unassembled WGS sequence"/>
</dbReference>
<evidence type="ECO:0000313" key="2">
    <source>
        <dbReference type="EMBL" id="MDZ8117883.1"/>
    </source>
</evidence>
<keyword evidence="3" id="KW-1185">Reference proteome</keyword>
<keyword evidence="2" id="KW-0328">Glycosyltransferase</keyword>
<dbReference type="Pfam" id="PF13439">
    <property type="entry name" value="Glyco_transf_4"/>
    <property type="match status" value="1"/>
</dbReference>
<evidence type="ECO:0000313" key="3">
    <source>
        <dbReference type="Proteomes" id="UP001290861"/>
    </source>
</evidence>